<comment type="similarity">
    <text evidence="1 5">Belongs to the universal ribosomal protein uL29 family.</text>
</comment>
<dbReference type="AlphaFoldDB" id="A0A1F4S509"/>
<dbReference type="Pfam" id="PF00831">
    <property type="entry name" value="Ribosomal_L29"/>
    <property type="match status" value="1"/>
</dbReference>
<dbReference type="CDD" id="cd00427">
    <property type="entry name" value="Ribosomal_L29_HIP"/>
    <property type="match status" value="1"/>
</dbReference>
<keyword evidence="3 5" id="KW-0687">Ribonucleoprotein</keyword>
<dbReference type="Proteomes" id="UP000177905">
    <property type="component" value="Unassembled WGS sequence"/>
</dbReference>
<evidence type="ECO:0000313" key="6">
    <source>
        <dbReference type="EMBL" id="OGC15524.1"/>
    </source>
</evidence>
<dbReference type="GO" id="GO:0005840">
    <property type="term" value="C:ribosome"/>
    <property type="evidence" value="ECO:0007669"/>
    <property type="project" value="UniProtKB-KW"/>
</dbReference>
<reference evidence="6 7" key="1">
    <citation type="journal article" date="2016" name="Nat. Commun.">
        <title>Thousands of microbial genomes shed light on interconnected biogeochemical processes in an aquifer system.</title>
        <authorList>
            <person name="Anantharaman K."/>
            <person name="Brown C.T."/>
            <person name="Hug L.A."/>
            <person name="Sharon I."/>
            <person name="Castelle C.J."/>
            <person name="Probst A.J."/>
            <person name="Thomas B.C."/>
            <person name="Singh A."/>
            <person name="Wilkins M.J."/>
            <person name="Karaoz U."/>
            <person name="Brodie E.L."/>
            <person name="Williams K.H."/>
            <person name="Hubbard S.S."/>
            <person name="Banfield J.F."/>
        </authorList>
    </citation>
    <scope>NUCLEOTIDE SEQUENCE [LARGE SCALE GENOMIC DNA]</scope>
</reference>
<dbReference type="EMBL" id="MEUA01000019">
    <property type="protein sequence ID" value="OGC15524.1"/>
    <property type="molecule type" value="Genomic_DNA"/>
</dbReference>
<dbReference type="GO" id="GO:1990904">
    <property type="term" value="C:ribonucleoprotein complex"/>
    <property type="evidence" value="ECO:0007669"/>
    <property type="project" value="UniProtKB-KW"/>
</dbReference>
<dbReference type="GO" id="GO:0006412">
    <property type="term" value="P:translation"/>
    <property type="evidence" value="ECO:0007669"/>
    <property type="project" value="UniProtKB-UniRule"/>
</dbReference>
<keyword evidence="2 5" id="KW-0689">Ribosomal protein</keyword>
<dbReference type="NCBIfam" id="TIGR00012">
    <property type="entry name" value="L29"/>
    <property type="match status" value="1"/>
</dbReference>
<protein>
    <recommendedName>
        <fullName evidence="4 5">Large ribosomal subunit protein uL29</fullName>
    </recommendedName>
</protein>
<dbReference type="InterPro" id="IPR001854">
    <property type="entry name" value="Ribosomal_uL29"/>
</dbReference>
<dbReference type="SUPFAM" id="SSF46561">
    <property type="entry name" value="Ribosomal protein L29 (L29p)"/>
    <property type="match status" value="1"/>
</dbReference>
<sequence>MNIAELREKTKEELIKEYQTLAIEFKNFRFAKAKGEDKNPLQRRFVRRDIARVLTIMREKGWK</sequence>
<evidence type="ECO:0000256" key="4">
    <source>
        <dbReference type="ARBA" id="ARBA00035204"/>
    </source>
</evidence>
<name>A0A1F4S509_UNCSA</name>
<dbReference type="InterPro" id="IPR036049">
    <property type="entry name" value="Ribosomal_uL29_sf"/>
</dbReference>
<evidence type="ECO:0000256" key="3">
    <source>
        <dbReference type="ARBA" id="ARBA00023274"/>
    </source>
</evidence>
<organism evidence="6 7">
    <name type="scientific">candidate division WOR-1 bacterium RIFOXYB2_FULL_36_35</name>
    <dbReference type="NCBI Taxonomy" id="1802578"/>
    <lineage>
        <taxon>Bacteria</taxon>
        <taxon>Bacillati</taxon>
        <taxon>Saganbacteria</taxon>
    </lineage>
</organism>
<evidence type="ECO:0000313" key="7">
    <source>
        <dbReference type="Proteomes" id="UP000177905"/>
    </source>
</evidence>
<comment type="caution">
    <text evidence="6">The sequence shown here is derived from an EMBL/GenBank/DDBJ whole genome shotgun (WGS) entry which is preliminary data.</text>
</comment>
<proteinExistence type="inferred from homology"/>
<dbReference type="Gene3D" id="1.10.287.310">
    <property type="match status" value="1"/>
</dbReference>
<accession>A0A1F4S509</accession>
<dbReference type="GO" id="GO:0003735">
    <property type="term" value="F:structural constituent of ribosome"/>
    <property type="evidence" value="ECO:0007669"/>
    <property type="project" value="InterPro"/>
</dbReference>
<evidence type="ECO:0000256" key="1">
    <source>
        <dbReference type="ARBA" id="ARBA00009254"/>
    </source>
</evidence>
<evidence type="ECO:0000256" key="2">
    <source>
        <dbReference type="ARBA" id="ARBA00022980"/>
    </source>
</evidence>
<evidence type="ECO:0000256" key="5">
    <source>
        <dbReference type="HAMAP-Rule" id="MF_00374"/>
    </source>
</evidence>
<gene>
    <name evidence="5" type="primary">rpmC</name>
    <name evidence="6" type="ORF">A2290_03950</name>
</gene>
<dbReference type="HAMAP" id="MF_00374">
    <property type="entry name" value="Ribosomal_uL29"/>
    <property type="match status" value="1"/>
</dbReference>